<dbReference type="InterPro" id="IPR051266">
    <property type="entry name" value="CLCR"/>
</dbReference>
<dbReference type="AlphaFoldDB" id="A0AAW1XME7"/>
<dbReference type="PROSITE" id="PS50234">
    <property type="entry name" value="VWFA"/>
    <property type="match status" value="1"/>
</dbReference>
<keyword evidence="3" id="KW-1185">Reference proteome</keyword>
<reference evidence="2 3" key="1">
    <citation type="journal article" date="2023" name="G3 (Bethesda)">
        <title>A chromosome-length genome assembly and annotation of blackberry (Rubus argutus, cv. 'Hillquist').</title>
        <authorList>
            <person name="Bruna T."/>
            <person name="Aryal R."/>
            <person name="Dudchenko O."/>
            <person name="Sargent D.J."/>
            <person name="Mead D."/>
            <person name="Buti M."/>
            <person name="Cavallini A."/>
            <person name="Hytonen T."/>
            <person name="Andres J."/>
            <person name="Pham M."/>
            <person name="Weisz D."/>
            <person name="Mascagni F."/>
            <person name="Usai G."/>
            <person name="Natali L."/>
            <person name="Bassil N."/>
            <person name="Fernandez G.E."/>
            <person name="Lomsadze A."/>
            <person name="Armour M."/>
            <person name="Olukolu B."/>
            <person name="Poorten T."/>
            <person name="Britton C."/>
            <person name="Davik J."/>
            <person name="Ashrafi H."/>
            <person name="Aiden E.L."/>
            <person name="Borodovsky M."/>
            <person name="Worthington M."/>
        </authorList>
    </citation>
    <scope>NUCLEOTIDE SEQUENCE [LARGE SCALE GENOMIC DNA]</scope>
    <source>
        <strain evidence="2">PI 553951</strain>
    </source>
</reference>
<dbReference type="InterPro" id="IPR036465">
    <property type="entry name" value="vWFA_dom_sf"/>
</dbReference>
<dbReference type="Gene3D" id="3.40.50.410">
    <property type="entry name" value="von Willebrand factor, type A domain"/>
    <property type="match status" value="1"/>
</dbReference>
<dbReference type="SMART" id="SM00327">
    <property type="entry name" value="VWA"/>
    <property type="match status" value="1"/>
</dbReference>
<dbReference type="Pfam" id="PF14624">
    <property type="entry name" value="Vwaint"/>
    <property type="match status" value="1"/>
</dbReference>
<dbReference type="PANTHER" id="PTHR10579">
    <property type="entry name" value="CALCIUM-ACTIVATED CHLORIDE CHANNEL REGULATOR"/>
    <property type="match status" value="1"/>
</dbReference>
<evidence type="ECO:0000313" key="2">
    <source>
        <dbReference type="EMBL" id="KAK9937063.1"/>
    </source>
</evidence>
<organism evidence="2 3">
    <name type="scientific">Rubus argutus</name>
    <name type="common">Southern blackberry</name>
    <dbReference type="NCBI Taxonomy" id="59490"/>
    <lineage>
        <taxon>Eukaryota</taxon>
        <taxon>Viridiplantae</taxon>
        <taxon>Streptophyta</taxon>
        <taxon>Embryophyta</taxon>
        <taxon>Tracheophyta</taxon>
        <taxon>Spermatophyta</taxon>
        <taxon>Magnoliopsida</taxon>
        <taxon>eudicotyledons</taxon>
        <taxon>Gunneridae</taxon>
        <taxon>Pentapetalae</taxon>
        <taxon>rosids</taxon>
        <taxon>fabids</taxon>
        <taxon>Rosales</taxon>
        <taxon>Rosaceae</taxon>
        <taxon>Rosoideae</taxon>
        <taxon>Rosoideae incertae sedis</taxon>
        <taxon>Rubus</taxon>
    </lineage>
</organism>
<protein>
    <recommendedName>
        <fullName evidence="1">VWFA domain-containing protein</fullName>
    </recommendedName>
</protein>
<feature type="domain" description="VWFA" evidence="1">
    <location>
        <begin position="41"/>
        <end position="194"/>
    </location>
</feature>
<dbReference type="PANTHER" id="PTHR10579:SF146">
    <property type="entry name" value="RING-TYPE DOMAIN-CONTAINING PROTEIN"/>
    <property type="match status" value="1"/>
</dbReference>
<evidence type="ECO:0000313" key="3">
    <source>
        <dbReference type="Proteomes" id="UP001457282"/>
    </source>
</evidence>
<dbReference type="SUPFAM" id="SSF53300">
    <property type="entry name" value="vWA-like"/>
    <property type="match status" value="1"/>
</dbReference>
<accession>A0AAW1XME7</accession>
<proteinExistence type="predicted"/>
<comment type="caution">
    <text evidence="2">The sequence shown here is derived from an EMBL/GenBank/DDBJ whole genome shotgun (WGS) entry which is preliminary data.</text>
</comment>
<dbReference type="EMBL" id="JBEDUW010000003">
    <property type="protein sequence ID" value="KAK9937063.1"/>
    <property type="molecule type" value="Genomic_DNA"/>
</dbReference>
<dbReference type="Pfam" id="PF00092">
    <property type="entry name" value="VWA"/>
    <property type="match status" value="1"/>
</dbReference>
<dbReference type="InterPro" id="IPR002035">
    <property type="entry name" value="VWF_A"/>
</dbReference>
<sequence>MTVKTHTESSAISASQSCSNFPVLVSIRAPPLEGHGRTPIDLVTVLDVSGSMTGPKISLVKRAMKFVIKNLGPSDRLSIVSFSSDSERVFRLRRMSVDGRESAILAVESLRACGGTDIAAGLEKATRIFEDRRERNPVSSIILLSDGQDNYCRSGSQMLKKLPASIRSRNKQDEVPVHTFGFGTDHDANIMHAIFDEGLQGVVDVGNLYAEEEKQFLVYLLVPQSPASDTKTPLLDVLCVYRDLASKQLIQVVGERVEIARPEVCSPADQVVSLEVDRQRNRVSVAEAIAEAQGLAEMGNLEGARAILTQRRETLLATPAARAGDGLSSLLETELREITDRMATMDLYAQTGRAHALSGMSSHSLQRATTRGDTTTSCLSAVPSYSSGGINCVTFEQQQAQPQCLSGGATPFASAAASPQVGAYETSSMVRMVHKSKNFGTSDQLY</sequence>
<dbReference type="Proteomes" id="UP001457282">
    <property type="component" value="Unassembled WGS sequence"/>
</dbReference>
<name>A0AAW1XME7_RUBAR</name>
<evidence type="ECO:0000259" key="1">
    <source>
        <dbReference type="PROSITE" id="PS50234"/>
    </source>
</evidence>
<gene>
    <name evidence="2" type="ORF">M0R45_013880</name>
</gene>
<dbReference type="InterPro" id="IPR032838">
    <property type="entry name" value="Vwaint_dom"/>
</dbReference>